<dbReference type="PANTHER" id="PTHR43293">
    <property type="entry name" value="ACETATE COA-TRANSFERASE YDIF"/>
    <property type="match status" value="1"/>
</dbReference>
<dbReference type="PANTHER" id="PTHR43293:SF3">
    <property type="entry name" value="CHOLESTEROL RING-CLEAVING HYDROLASE IPDB SUBUNIT"/>
    <property type="match status" value="1"/>
</dbReference>
<reference evidence="1 2" key="1">
    <citation type="submission" date="2019-10" db="EMBL/GenBank/DDBJ databases">
        <title>Genome sequence of Azospirillum melinis.</title>
        <authorList>
            <person name="Ambrosini A."/>
            <person name="Sant'Anna F.H."/>
            <person name="Cassan F.D."/>
            <person name="Souza E.M."/>
            <person name="Passaglia L.M.P."/>
        </authorList>
    </citation>
    <scope>NUCLEOTIDE SEQUENCE [LARGE SCALE GENOMIC DNA]</scope>
    <source>
        <strain evidence="1 2">TMCY0552</strain>
    </source>
</reference>
<sequence length="354" mass="38456">MCWSGTTRRRASAASCRRAFRSDRIRSGRLRPAAPLPAVLAGPARRIIHCTGIPAVTPSTSKVGSIADAVSLIPDGTRLAIGGFAIYQHPMAVVRALIRAGRRDLTVVGTVSGNEVDLLAGAGCLKRVETSYVGLEKYGLAPNFRRAVEEGRIEVVDYPEVLSFDRFRASQENLTFWPCDYLGGTDVLARNPDIRIFTCPITGRSLQAVPPADPEVVVLHAIAADERGNVILPRRHLLPQGLDVIMARGCDTVIVTVEKIVPRALVRRHAEQVQIPAYKTKLVVEAPWGAHPTAVLGRYATDDAHFRDYVAASASPEGFAAYLDRYVHAPADHAAYLERIGAERLGTLTELDTL</sequence>
<dbReference type="Proteomes" id="UP000605086">
    <property type="component" value="Unassembled WGS sequence"/>
</dbReference>
<dbReference type="Gene3D" id="3.40.1080.10">
    <property type="entry name" value="Glutaconate Coenzyme A-transferase"/>
    <property type="match status" value="1"/>
</dbReference>
<accession>A0ABX2KFW0</accession>
<dbReference type="Pfam" id="PF01144">
    <property type="entry name" value="CoA_trans"/>
    <property type="match status" value="1"/>
</dbReference>
<proteinExistence type="predicted"/>
<evidence type="ECO:0000313" key="2">
    <source>
        <dbReference type="Proteomes" id="UP000605086"/>
    </source>
</evidence>
<keyword evidence="2" id="KW-1185">Reference proteome</keyword>
<organism evidence="1 2">
    <name type="scientific">Azospirillum melinis</name>
    <dbReference type="NCBI Taxonomy" id="328839"/>
    <lineage>
        <taxon>Bacteria</taxon>
        <taxon>Pseudomonadati</taxon>
        <taxon>Pseudomonadota</taxon>
        <taxon>Alphaproteobacteria</taxon>
        <taxon>Rhodospirillales</taxon>
        <taxon>Azospirillaceae</taxon>
        <taxon>Azospirillum</taxon>
    </lineage>
</organism>
<evidence type="ECO:0000313" key="1">
    <source>
        <dbReference type="EMBL" id="NUB02477.1"/>
    </source>
</evidence>
<comment type="caution">
    <text evidence="1">The sequence shown here is derived from an EMBL/GenBank/DDBJ whole genome shotgun (WGS) entry which is preliminary data.</text>
</comment>
<name>A0ABX2KFW0_9PROT</name>
<protein>
    <submittedName>
        <fullName evidence="1">CoA transferase subunit A</fullName>
    </submittedName>
</protein>
<keyword evidence="1" id="KW-0808">Transferase</keyword>
<dbReference type="EMBL" id="WHOS01000041">
    <property type="protein sequence ID" value="NUB02477.1"/>
    <property type="molecule type" value="Genomic_DNA"/>
</dbReference>
<dbReference type="SUPFAM" id="SSF100950">
    <property type="entry name" value="NagB/RpiA/CoA transferase-like"/>
    <property type="match status" value="1"/>
</dbReference>
<dbReference type="GO" id="GO:0016740">
    <property type="term" value="F:transferase activity"/>
    <property type="evidence" value="ECO:0007669"/>
    <property type="project" value="UniProtKB-KW"/>
</dbReference>
<dbReference type="SMART" id="SM00882">
    <property type="entry name" value="CoA_trans"/>
    <property type="match status" value="1"/>
</dbReference>
<gene>
    <name evidence="1" type="ORF">GBZ48_24840</name>
</gene>
<dbReference type="InterPro" id="IPR037171">
    <property type="entry name" value="NagB/RpiA_transferase-like"/>
</dbReference>
<dbReference type="InterPro" id="IPR004165">
    <property type="entry name" value="CoA_trans_fam_I"/>
</dbReference>